<proteinExistence type="predicted"/>
<organism evidence="1 2">
    <name type="scientific">Lasallia pustulata</name>
    <dbReference type="NCBI Taxonomy" id="136370"/>
    <lineage>
        <taxon>Eukaryota</taxon>
        <taxon>Fungi</taxon>
        <taxon>Dikarya</taxon>
        <taxon>Ascomycota</taxon>
        <taxon>Pezizomycotina</taxon>
        <taxon>Lecanoromycetes</taxon>
        <taxon>OSLEUM clade</taxon>
        <taxon>Umbilicariomycetidae</taxon>
        <taxon>Umbilicariales</taxon>
        <taxon>Umbilicariaceae</taxon>
        <taxon>Lasallia</taxon>
    </lineage>
</organism>
<gene>
    <name evidence="1" type="ORF">FRX48_00587</name>
</gene>
<protein>
    <submittedName>
        <fullName evidence="1">Uncharacterized protein</fullName>
    </submittedName>
</protein>
<evidence type="ECO:0000313" key="1">
    <source>
        <dbReference type="EMBL" id="KAA6415869.1"/>
    </source>
</evidence>
<reference evidence="1 2" key="1">
    <citation type="submission" date="2019-09" db="EMBL/GenBank/DDBJ databases">
        <title>The hologenome of the rock-dwelling lichen Lasallia pustulata.</title>
        <authorList>
            <person name="Greshake Tzovaras B."/>
            <person name="Segers F."/>
            <person name="Bicker A."/>
            <person name="Dal Grande F."/>
            <person name="Otte J."/>
            <person name="Hankeln T."/>
            <person name="Schmitt I."/>
            <person name="Ebersberger I."/>
        </authorList>
    </citation>
    <scope>NUCLEOTIDE SEQUENCE [LARGE SCALE GENOMIC DNA]</scope>
    <source>
        <strain evidence="1">A1-1</strain>
    </source>
</reference>
<dbReference type="Proteomes" id="UP000324767">
    <property type="component" value="Unassembled WGS sequence"/>
</dbReference>
<comment type="caution">
    <text evidence="1">The sequence shown here is derived from an EMBL/GenBank/DDBJ whole genome shotgun (WGS) entry which is preliminary data.</text>
</comment>
<dbReference type="AlphaFoldDB" id="A0A5M8Q475"/>
<dbReference type="EMBL" id="VXIT01000001">
    <property type="protein sequence ID" value="KAA6415869.1"/>
    <property type="molecule type" value="Genomic_DNA"/>
</dbReference>
<evidence type="ECO:0000313" key="2">
    <source>
        <dbReference type="Proteomes" id="UP000324767"/>
    </source>
</evidence>
<name>A0A5M8Q475_9LECA</name>
<sequence length="133" mass="14586">MCMYHYGHCSAGKRGLIAARLIIVEQVKREGRVTYLVFRLGVPQHICVPAGQGLRRMVQERDGLLQAPRMRPEGGKRLCGRRWGPGSSAIKGLMTHGTPSQPRAPSCLVERYGCLSGEGLRAFAASLYHAAQL</sequence>
<accession>A0A5M8Q475</accession>